<dbReference type="EMBL" id="RPFJ01000100">
    <property type="protein sequence ID" value="RPD90378.1"/>
    <property type="molecule type" value="Genomic_DNA"/>
</dbReference>
<comment type="caution">
    <text evidence="2">The sequence shown here is derived from an EMBL/GenBank/DDBJ whole genome shotgun (WGS) entry which is preliminary data.</text>
</comment>
<feature type="region of interest" description="Disordered" evidence="1">
    <location>
        <begin position="53"/>
        <end position="76"/>
    </location>
</feature>
<protein>
    <submittedName>
        <fullName evidence="2">Uncharacterized protein</fullName>
    </submittedName>
</protein>
<dbReference type="RefSeq" id="WP_123899331.1">
    <property type="nucleotide sequence ID" value="NZ_RPFJ01000100.1"/>
</dbReference>
<organism evidence="2 3">
    <name type="scientific">Aureibaculum marinum</name>
    <dbReference type="NCBI Taxonomy" id="2487930"/>
    <lineage>
        <taxon>Bacteria</taxon>
        <taxon>Pseudomonadati</taxon>
        <taxon>Bacteroidota</taxon>
        <taxon>Flavobacteriia</taxon>
        <taxon>Flavobacteriales</taxon>
        <taxon>Flavobacteriaceae</taxon>
        <taxon>Aureibaculum</taxon>
    </lineage>
</organism>
<keyword evidence="3" id="KW-1185">Reference proteome</keyword>
<proteinExistence type="predicted"/>
<dbReference type="Proteomes" id="UP000270856">
    <property type="component" value="Unassembled WGS sequence"/>
</dbReference>
<reference evidence="2 3" key="1">
    <citation type="submission" date="2018-11" db="EMBL/GenBank/DDBJ databases">
        <title>Aureibaculum marinum gen. nov., sp. nov., a member of the family Flavobacteriaceae isolated from the Bohai Sea.</title>
        <authorList>
            <person name="Ji X."/>
        </authorList>
    </citation>
    <scope>NUCLEOTIDE SEQUENCE [LARGE SCALE GENOMIC DNA]</scope>
    <source>
        <strain evidence="2 3">BH-SD17</strain>
    </source>
</reference>
<sequence length="280" mass="31526">MVVCILVLYRYWYSAKIDNQTVSLGENYVRTICGDVYEELIYTYEVCETTSDNPYVDPYDDKDYDGSGEPNNGTQQVQKFNTDELTADQKQKLEDAIEILEENCLGKALIDAIENVKIKIGTSIDSAGGAYVPETNTIGFKSDRHISSDILGAELMHAYQQQLYGTLDDISSSSDHKGGSNIEFEEKAFNIQKDILNGEGMLTFPGEEKLTAWLIDIEIKYSNKTLNLSSSDLSGWYNALESFQQFHKGNKKDMYGAPIDYNQKPDAILNLMNKTKELDC</sequence>
<evidence type="ECO:0000256" key="1">
    <source>
        <dbReference type="SAM" id="MobiDB-lite"/>
    </source>
</evidence>
<dbReference type="AlphaFoldDB" id="A0A3N4N5A0"/>
<gene>
    <name evidence="2" type="ORF">EGM88_15635</name>
</gene>
<name>A0A3N4N5A0_9FLAO</name>
<evidence type="ECO:0000313" key="3">
    <source>
        <dbReference type="Proteomes" id="UP000270856"/>
    </source>
</evidence>
<evidence type="ECO:0000313" key="2">
    <source>
        <dbReference type="EMBL" id="RPD90378.1"/>
    </source>
</evidence>
<accession>A0A3N4N5A0</accession>